<reference evidence="1" key="1">
    <citation type="submission" date="2020-12" db="EMBL/GenBank/DDBJ databases">
        <title>The genome sequence of Inhella sp. 4Y17.</title>
        <authorList>
            <person name="Liu Y."/>
        </authorList>
    </citation>
    <scope>NUCLEOTIDE SEQUENCE</scope>
    <source>
        <strain evidence="1">4Y10</strain>
    </source>
</reference>
<dbReference type="Pfam" id="PF06804">
    <property type="entry name" value="Lipoprotein_18"/>
    <property type="match status" value="1"/>
</dbReference>
<name>A0A931J2H5_9BURK</name>
<dbReference type="AlphaFoldDB" id="A0A931J2H5"/>
<proteinExistence type="predicted"/>
<protein>
    <submittedName>
        <fullName evidence="1">Outer membrane protein assembly factor BamC</fullName>
    </submittedName>
</protein>
<evidence type="ECO:0000313" key="1">
    <source>
        <dbReference type="EMBL" id="MBH9554273.1"/>
    </source>
</evidence>
<dbReference type="Gene3D" id="3.30.310.170">
    <property type="entry name" value="Outer membrane protein assembly factor BamC"/>
    <property type="match status" value="1"/>
</dbReference>
<dbReference type="InterPro" id="IPR042268">
    <property type="entry name" value="BamC_C"/>
</dbReference>
<dbReference type="Proteomes" id="UP000620139">
    <property type="component" value="Unassembled WGS sequence"/>
</dbReference>
<gene>
    <name evidence="1" type="primary">bamC</name>
    <name evidence="1" type="ORF">I7X43_15635</name>
</gene>
<evidence type="ECO:0000313" key="2">
    <source>
        <dbReference type="Proteomes" id="UP000620139"/>
    </source>
</evidence>
<comment type="caution">
    <text evidence="1">The sequence shown here is derived from an EMBL/GenBank/DDBJ whole genome shotgun (WGS) entry which is preliminary data.</text>
</comment>
<sequence length="429" mass="46249">MGTEPAGALPGACSIAAALAQSGRPRCGRSRHAVCTPALITAFSNLDRPAVTRIAPHALTLAVLAALGGCSALNTTFGSDKVDYRSQSKQTTGLEVPPDLSQLPQSATAKSQGVVSAVALAAQPAQAPQQTVGAPQVALNQLAGAEIVRVGPTRLIRTSQSPEALWPVVRAFWGDLGFDLPKEQAEVGILETDWRENRAKLPQDLIRRTIGTVFDGLYSTGERDKFRTRLERVDGKTEITVSHRGMQEVYTGAQKDQTVWTPRAADAELEAEMLARLLLRLGGKEASAVASTAAPAALGTPAAKPTAPEVRQPALSEVPNEIVMNEGFEAAWRRVGLSLDRHGFTMEDRDRRAGLFFLRYADPRQAGKEEPNFLQKLFSSDKGPSTERYRVSVKSEGNRTTVSVQDSQGKLATNEQAKRILALLWPDLR</sequence>
<organism evidence="1 2">
    <name type="scientific">Inhella gelatinilytica</name>
    <dbReference type="NCBI Taxonomy" id="2795030"/>
    <lineage>
        <taxon>Bacteria</taxon>
        <taxon>Pseudomonadati</taxon>
        <taxon>Pseudomonadota</taxon>
        <taxon>Betaproteobacteria</taxon>
        <taxon>Burkholderiales</taxon>
        <taxon>Sphaerotilaceae</taxon>
        <taxon>Inhella</taxon>
    </lineage>
</organism>
<dbReference type="InterPro" id="IPR010653">
    <property type="entry name" value="NlpB/DapX"/>
</dbReference>
<accession>A0A931J2H5</accession>
<keyword evidence="2" id="KW-1185">Reference proteome</keyword>
<dbReference type="EMBL" id="JAEDAL010000011">
    <property type="protein sequence ID" value="MBH9554273.1"/>
    <property type="molecule type" value="Genomic_DNA"/>
</dbReference>